<dbReference type="AlphaFoldDB" id="A0A9P4IHA6"/>
<comment type="caution">
    <text evidence="2">The sequence shown here is derived from an EMBL/GenBank/DDBJ whole genome shotgun (WGS) entry which is preliminary data.</text>
</comment>
<evidence type="ECO:0000259" key="1">
    <source>
        <dbReference type="Pfam" id="PF06985"/>
    </source>
</evidence>
<dbReference type="EMBL" id="ML978126">
    <property type="protein sequence ID" value="KAF2099169.1"/>
    <property type="molecule type" value="Genomic_DNA"/>
</dbReference>
<dbReference type="PANTHER" id="PTHR33112">
    <property type="entry name" value="DOMAIN PROTEIN, PUTATIVE-RELATED"/>
    <property type="match status" value="1"/>
</dbReference>
<evidence type="ECO:0000313" key="3">
    <source>
        <dbReference type="Proteomes" id="UP000799772"/>
    </source>
</evidence>
<dbReference type="Proteomes" id="UP000799772">
    <property type="component" value="Unassembled WGS sequence"/>
</dbReference>
<keyword evidence="3" id="KW-1185">Reference proteome</keyword>
<sequence length="685" mass="76446">MQDFRKLPLSTFHDADFNIAGIESTCCNVCPICTVFQNLDERWDIQLGKGTPLCSVSKLNDIRACGFAAQLASKLSESDISDSSASIKLQLDWGARIFQQFRGSITAQFLVEHHDKRTTQLTYFNAFALPGSKLSQYVESSPANPFPASSNTVRTARSWIAKCSEKHERCPKLSAAPLPTRVLDLDSNNLNNLTNIKLLETMGRSGSYAALSYCWGSSQFMTTSMNYSANCRQIKLEALAKSIRDAILFTKQLGIRYLWVDALCIIQDDSNDKYTEIGNMSGIYKNAAVTLSAARSRTCQDGFLHDNDLVISWMKRAFKLSFRCPDGYLDDIFLAEMRRESSPKEPIDFRAWTFQESLLSPRSIIFSSSQTLWRCISGTSADGHCAPWERLSAVYGTIGPIRNSTISETDATDDEPRDDDTLHQTRQMAHLRWADIVHEVTSRHLTVGQDKLPSISAIATELAFYAKDMYLAGIWKSNLIPSLLWCQGSRWSLYKASVPLGRPAQYRAPSWSWASVDGPVDFHNSTMQHDTRAEVQSVEIVPVSNKAPLCAIKSGFLELYAPVRRVDCGELAEMHRQKGDDECSSTAIYLDAGAALPACFRSAGSGDGGLWSGSRRTSCHEYWLLELSALHTPGFNHEIKGLVLESAAGGVYKRAGYFYIEDYFACVQESANWDDALSFRRIRII</sequence>
<protein>
    <submittedName>
        <fullName evidence="2">HET-domain-containing protein</fullName>
    </submittedName>
</protein>
<dbReference type="InterPro" id="IPR010730">
    <property type="entry name" value="HET"/>
</dbReference>
<dbReference type="PANTHER" id="PTHR33112:SF16">
    <property type="entry name" value="HETEROKARYON INCOMPATIBILITY DOMAIN-CONTAINING PROTEIN"/>
    <property type="match status" value="1"/>
</dbReference>
<dbReference type="Pfam" id="PF06985">
    <property type="entry name" value="HET"/>
    <property type="match status" value="1"/>
</dbReference>
<organism evidence="2 3">
    <name type="scientific">Rhizodiscina lignyota</name>
    <dbReference type="NCBI Taxonomy" id="1504668"/>
    <lineage>
        <taxon>Eukaryota</taxon>
        <taxon>Fungi</taxon>
        <taxon>Dikarya</taxon>
        <taxon>Ascomycota</taxon>
        <taxon>Pezizomycotina</taxon>
        <taxon>Dothideomycetes</taxon>
        <taxon>Pleosporomycetidae</taxon>
        <taxon>Aulographales</taxon>
        <taxon>Rhizodiscinaceae</taxon>
        <taxon>Rhizodiscina</taxon>
    </lineage>
</organism>
<dbReference type="OrthoDB" id="5125733at2759"/>
<evidence type="ECO:0000313" key="2">
    <source>
        <dbReference type="EMBL" id="KAF2099169.1"/>
    </source>
</evidence>
<name>A0A9P4IHA6_9PEZI</name>
<accession>A0A9P4IHA6</accession>
<feature type="domain" description="Heterokaryon incompatibility" evidence="1">
    <location>
        <begin position="208"/>
        <end position="356"/>
    </location>
</feature>
<proteinExistence type="predicted"/>
<reference evidence="2" key="1">
    <citation type="journal article" date="2020" name="Stud. Mycol.">
        <title>101 Dothideomycetes genomes: a test case for predicting lifestyles and emergence of pathogens.</title>
        <authorList>
            <person name="Haridas S."/>
            <person name="Albert R."/>
            <person name="Binder M."/>
            <person name="Bloem J."/>
            <person name="Labutti K."/>
            <person name="Salamov A."/>
            <person name="Andreopoulos B."/>
            <person name="Baker S."/>
            <person name="Barry K."/>
            <person name="Bills G."/>
            <person name="Bluhm B."/>
            <person name="Cannon C."/>
            <person name="Castanera R."/>
            <person name="Culley D."/>
            <person name="Daum C."/>
            <person name="Ezra D."/>
            <person name="Gonzalez J."/>
            <person name="Henrissat B."/>
            <person name="Kuo A."/>
            <person name="Liang C."/>
            <person name="Lipzen A."/>
            <person name="Lutzoni F."/>
            <person name="Magnuson J."/>
            <person name="Mondo S."/>
            <person name="Nolan M."/>
            <person name="Ohm R."/>
            <person name="Pangilinan J."/>
            <person name="Park H.-J."/>
            <person name="Ramirez L."/>
            <person name="Alfaro M."/>
            <person name="Sun H."/>
            <person name="Tritt A."/>
            <person name="Yoshinaga Y."/>
            <person name="Zwiers L.-H."/>
            <person name="Turgeon B."/>
            <person name="Goodwin S."/>
            <person name="Spatafora J."/>
            <person name="Crous P."/>
            <person name="Grigoriev I."/>
        </authorList>
    </citation>
    <scope>NUCLEOTIDE SEQUENCE</scope>
    <source>
        <strain evidence="2">CBS 133067</strain>
    </source>
</reference>
<gene>
    <name evidence="2" type="ORF">NA57DRAFT_56787</name>
</gene>